<comment type="caution">
    <text evidence="5">The sequence shown here is derived from an EMBL/GenBank/DDBJ whole genome shotgun (WGS) entry which is preliminary data.</text>
</comment>
<evidence type="ECO:0000256" key="2">
    <source>
        <dbReference type="ARBA" id="ARBA00022741"/>
    </source>
</evidence>
<keyword evidence="3 5" id="KW-0067">ATP-binding</keyword>
<dbReference type="Pfam" id="PF00005">
    <property type="entry name" value="ABC_tran"/>
    <property type="match status" value="1"/>
</dbReference>
<dbReference type="InterPro" id="IPR027417">
    <property type="entry name" value="P-loop_NTPase"/>
</dbReference>
<protein>
    <submittedName>
        <fullName evidence="5">Putative ABC transporter ATP-binding protein YxlF</fullName>
        <ecNumber evidence="5">3.6.3.-</ecNumber>
    </submittedName>
</protein>
<name>A0A1V5MI66_UNCT6</name>
<feature type="domain" description="ABC transporter" evidence="4">
    <location>
        <begin position="7"/>
        <end position="240"/>
    </location>
</feature>
<dbReference type="EC" id="3.6.3.-" evidence="5"/>
<organism evidence="5">
    <name type="scientific">candidate division TA06 bacterium ADurb.Bin417</name>
    <dbReference type="NCBI Taxonomy" id="1852828"/>
    <lineage>
        <taxon>Bacteria</taxon>
        <taxon>Bacteria division TA06</taxon>
    </lineage>
</organism>
<dbReference type="SUPFAM" id="SSF52540">
    <property type="entry name" value="P-loop containing nucleoside triphosphate hydrolases"/>
    <property type="match status" value="1"/>
</dbReference>
<dbReference type="InterPro" id="IPR003439">
    <property type="entry name" value="ABC_transporter-like_ATP-bd"/>
</dbReference>
<sequence>MDEKIALKIEGLSKVYQLGRRKEVVALDNLALEVKQGEIFGLLGPNGSGKTTAIKLILGLIFPSSGTIEILGQKHTEVSVKEKIGYLPENPYYYRYLTGPEILNFFGRIFSLPEETLKERRENLLQLVGLENSGHLALKHYSKGMLERIGLAVALLNDPEFLILDEPTTGLDPIGSRETRNLLGRLQSEGKTIMLSSHYLSEVEKISNRVGILHQGKLLALGALRDLMTEWKASDIEDLFVKVIEWSKH</sequence>
<gene>
    <name evidence="5" type="primary">yxlF</name>
    <name evidence="5" type="ORF">BWY73_00575</name>
</gene>
<accession>A0A1V5MI66</accession>
<dbReference type="SMART" id="SM00382">
    <property type="entry name" value="AAA"/>
    <property type="match status" value="1"/>
</dbReference>
<evidence type="ECO:0000256" key="1">
    <source>
        <dbReference type="ARBA" id="ARBA00022448"/>
    </source>
</evidence>
<dbReference type="Proteomes" id="UP000485484">
    <property type="component" value="Unassembled WGS sequence"/>
</dbReference>
<keyword evidence="2" id="KW-0547">Nucleotide-binding</keyword>
<evidence type="ECO:0000256" key="3">
    <source>
        <dbReference type="ARBA" id="ARBA00022840"/>
    </source>
</evidence>
<dbReference type="InterPro" id="IPR003593">
    <property type="entry name" value="AAA+_ATPase"/>
</dbReference>
<dbReference type="AlphaFoldDB" id="A0A1V5MI66"/>
<keyword evidence="5" id="KW-0378">Hydrolase</keyword>
<dbReference type="CDD" id="cd03230">
    <property type="entry name" value="ABC_DR_subfamily_A"/>
    <property type="match status" value="1"/>
</dbReference>
<reference evidence="5" key="1">
    <citation type="submission" date="2017-02" db="EMBL/GenBank/DDBJ databases">
        <title>Delving into the versatile metabolic prowess of the omnipresent phylum Bacteroidetes.</title>
        <authorList>
            <person name="Nobu M.K."/>
            <person name="Mei R."/>
            <person name="Narihiro T."/>
            <person name="Kuroda K."/>
            <person name="Liu W.-T."/>
        </authorList>
    </citation>
    <scope>NUCLEOTIDE SEQUENCE</scope>
    <source>
        <strain evidence="5">ADurb.Bin417</strain>
    </source>
</reference>
<dbReference type="GO" id="GO:0005524">
    <property type="term" value="F:ATP binding"/>
    <property type="evidence" value="ECO:0007669"/>
    <property type="project" value="UniProtKB-KW"/>
</dbReference>
<keyword evidence="1" id="KW-0813">Transport</keyword>
<dbReference type="PANTHER" id="PTHR42939">
    <property type="entry name" value="ABC TRANSPORTER ATP-BINDING PROTEIN ALBC-RELATED"/>
    <property type="match status" value="1"/>
</dbReference>
<dbReference type="PANTHER" id="PTHR42939:SF1">
    <property type="entry name" value="ABC TRANSPORTER ATP-BINDING PROTEIN ALBC-RELATED"/>
    <property type="match status" value="1"/>
</dbReference>
<proteinExistence type="predicted"/>
<dbReference type="GO" id="GO:0016887">
    <property type="term" value="F:ATP hydrolysis activity"/>
    <property type="evidence" value="ECO:0007669"/>
    <property type="project" value="InterPro"/>
</dbReference>
<dbReference type="Gene3D" id="3.40.50.300">
    <property type="entry name" value="P-loop containing nucleotide triphosphate hydrolases"/>
    <property type="match status" value="1"/>
</dbReference>
<dbReference type="EMBL" id="MWAK01000058">
    <property type="protein sequence ID" value="OPZ92923.1"/>
    <property type="molecule type" value="Genomic_DNA"/>
</dbReference>
<evidence type="ECO:0000259" key="4">
    <source>
        <dbReference type="PROSITE" id="PS50893"/>
    </source>
</evidence>
<evidence type="ECO:0000313" key="5">
    <source>
        <dbReference type="EMBL" id="OPZ92923.1"/>
    </source>
</evidence>
<dbReference type="InterPro" id="IPR051782">
    <property type="entry name" value="ABC_Transporter_VariousFunc"/>
</dbReference>
<dbReference type="PROSITE" id="PS50893">
    <property type="entry name" value="ABC_TRANSPORTER_2"/>
    <property type="match status" value="1"/>
</dbReference>